<comment type="subcellular location">
    <subcellularLocation>
        <location evidence="1">Membrane</location>
        <topology evidence="1">Multi-pass membrane protein</topology>
    </subcellularLocation>
</comment>
<keyword evidence="6 8" id="KW-0472">Membrane</keyword>
<evidence type="ECO:0000256" key="6">
    <source>
        <dbReference type="ARBA" id="ARBA00023136"/>
    </source>
</evidence>
<feature type="transmembrane region" description="Helical" evidence="8">
    <location>
        <begin position="94"/>
        <end position="115"/>
    </location>
</feature>
<comment type="caution">
    <text evidence="9">The sequence shown here is derived from an EMBL/GenBank/DDBJ whole genome shotgun (WGS) entry which is preliminary data.</text>
</comment>
<dbReference type="Pfam" id="PF05875">
    <property type="entry name" value="Ceramidase"/>
    <property type="match status" value="1"/>
</dbReference>
<reference evidence="9 10" key="1">
    <citation type="submission" date="2018-10" db="EMBL/GenBank/DDBJ databases">
        <title>Fifty Aureobasidium pullulans genomes reveal a recombining polyextremotolerant generalist.</title>
        <authorList>
            <person name="Gostincar C."/>
            <person name="Turk M."/>
            <person name="Zajc J."/>
            <person name="Gunde-Cimerman N."/>
        </authorList>
    </citation>
    <scope>NUCLEOTIDE SEQUENCE [LARGE SCALE GENOMIC DNA]</scope>
    <source>
        <strain evidence="9 10">EXF-1645</strain>
    </source>
</reference>
<organism evidence="9 10">
    <name type="scientific">Aureobasidium pullulans</name>
    <name type="common">Black yeast</name>
    <name type="synonym">Pullularia pullulans</name>
    <dbReference type="NCBI Taxonomy" id="5580"/>
    <lineage>
        <taxon>Eukaryota</taxon>
        <taxon>Fungi</taxon>
        <taxon>Dikarya</taxon>
        <taxon>Ascomycota</taxon>
        <taxon>Pezizomycotina</taxon>
        <taxon>Dothideomycetes</taxon>
        <taxon>Dothideomycetidae</taxon>
        <taxon>Dothideales</taxon>
        <taxon>Saccotheciaceae</taxon>
        <taxon>Aureobasidium</taxon>
    </lineage>
</organism>
<keyword evidence="5 8" id="KW-1133">Transmembrane helix</keyword>
<feature type="transmembrane region" description="Helical" evidence="8">
    <location>
        <begin position="204"/>
        <end position="223"/>
    </location>
</feature>
<dbReference type="Proteomes" id="UP000308724">
    <property type="component" value="Unassembled WGS sequence"/>
</dbReference>
<sequence length="299" mass="33961">MFPSISYRAQPLSPAFGSPTARAKCVLSHRILLRGRLCYRELHRGVHQHMHQCCLQYTSLFYDLVAMLTVSSVVFYAARALRRLPVDASFAAKSLYYGLGLVGVCSSLFHGLLSYHAQMADDTSMIVATSIVLQRAMTYRKTPTFINWFSGLLLLAVITETTYHVMMDEQTVHELSFVFLIIAVAAKTRSLIKLRVQQPKDKKMLQKAVIFGAGCFVFGYLLWQLDFIFCTELTAIKRVLGMPWGFLLEFHGWWHILTAVGAHTFMIMIDVLTRDRVELLEGDFTLFGEKTTVARRKGD</sequence>
<dbReference type="AlphaFoldDB" id="A0A4T0BWF6"/>
<dbReference type="EMBL" id="QZBZ01000100">
    <property type="protein sequence ID" value="TIA36634.1"/>
    <property type="molecule type" value="Genomic_DNA"/>
</dbReference>
<dbReference type="GO" id="GO:0046513">
    <property type="term" value="P:ceramide biosynthetic process"/>
    <property type="evidence" value="ECO:0007669"/>
    <property type="project" value="TreeGrafter"/>
</dbReference>
<keyword evidence="7" id="KW-0479">Metal-binding</keyword>
<dbReference type="PANTHER" id="PTHR46187:SF1">
    <property type="entry name" value="ALKALINE PHYTOCERAMIDASE"/>
    <property type="match status" value="1"/>
</dbReference>
<dbReference type="PANTHER" id="PTHR46187">
    <property type="entry name" value="ALKALINE CERAMIDASE 3"/>
    <property type="match status" value="1"/>
</dbReference>
<feature type="transmembrane region" description="Helical" evidence="8">
    <location>
        <begin position="145"/>
        <end position="163"/>
    </location>
</feature>
<evidence type="ECO:0000256" key="2">
    <source>
        <dbReference type="ARBA" id="ARBA00009780"/>
    </source>
</evidence>
<dbReference type="GO" id="GO:0016811">
    <property type="term" value="F:hydrolase activity, acting on carbon-nitrogen (but not peptide) bonds, in linear amides"/>
    <property type="evidence" value="ECO:0007669"/>
    <property type="project" value="InterPro"/>
</dbReference>
<evidence type="ECO:0000256" key="7">
    <source>
        <dbReference type="PIRSR" id="PIRSR608901-2"/>
    </source>
</evidence>
<evidence type="ECO:0000313" key="10">
    <source>
        <dbReference type="Proteomes" id="UP000308724"/>
    </source>
</evidence>
<comment type="cofactor">
    <cofactor evidence="7">
        <name>Zn(2+)</name>
        <dbReference type="ChEBI" id="CHEBI:29105"/>
    </cofactor>
</comment>
<protein>
    <recommendedName>
        <fullName evidence="11">Alkaline phytoceramidase</fullName>
    </recommendedName>
</protein>
<evidence type="ECO:0000256" key="1">
    <source>
        <dbReference type="ARBA" id="ARBA00004141"/>
    </source>
</evidence>
<feature type="transmembrane region" description="Helical" evidence="8">
    <location>
        <begin position="60"/>
        <end position="78"/>
    </location>
</feature>
<comment type="similarity">
    <text evidence="2">Belongs to the alkaline ceramidase family.</text>
</comment>
<feature type="transmembrane region" description="Helical" evidence="8">
    <location>
        <begin position="252"/>
        <end position="272"/>
    </location>
</feature>
<evidence type="ECO:0000256" key="5">
    <source>
        <dbReference type="ARBA" id="ARBA00022989"/>
    </source>
</evidence>
<evidence type="ECO:0008006" key="11">
    <source>
        <dbReference type="Google" id="ProtNLM"/>
    </source>
</evidence>
<evidence type="ECO:0000313" key="9">
    <source>
        <dbReference type="EMBL" id="TIA36634.1"/>
    </source>
</evidence>
<proteinExistence type="inferred from homology"/>
<evidence type="ECO:0000256" key="8">
    <source>
        <dbReference type="SAM" id="Phobius"/>
    </source>
</evidence>
<evidence type="ECO:0000256" key="3">
    <source>
        <dbReference type="ARBA" id="ARBA00022692"/>
    </source>
</evidence>
<dbReference type="GO" id="GO:0005789">
    <property type="term" value="C:endoplasmic reticulum membrane"/>
    <property type="evidence" value="ECO:0007669"/>
    <property type="project" value="TreeGrafter"/>
</dbReference>
<keyword evidence="3 8" id="KW-0812">Transmembrane</keyword>
<feature type="binding site" evidence="7">
    <location>
        <position position="255"/>
    </location>
    <ligand>
        <name>Zn(2+)</name>
        <dbReference type="ChEBI" id="CHEBI:29105"/>
        <note>catalytic</note>
    </ligand>
</feature>
<feature type="binding site" evidence="7">
    <location>
        <position position="251"/>
    </location>
    <ligand>
        <name>Zn(2+)</name>
        <dbReference type="ChEBI" id="CHEBI:29105"/>
        <note>catalytic</note>
    </ligand>
</feature>
<keyword evidence="7" id="KW-0862">Zinc</keyword>
<dbReference type="GO" id="GO:0046514">
    <property type="term" value="P:ceramide catabolic process"/>
    <property type="evidence" value="ECO:0007669"/>
    <property type="project" value="TreeGrafter"/>
</dbReference>
<evidence type="ECO:0000256" key="4">
    <source>
        <dbReference type="ARBA" id="ARBA00022801"/>
    </source>
</evidence>
<keyword evidence="4" id="KW-0378">Hydrolase</keyword>
<gene>
    <name evidence="9" type="ORF">D6C78_05287</name>
</gene>
<accession>A0A4T0BWF6</accession>
<dbReference type="GO" id="GO:0046872">
    <property type="term" value="F:metal ion binding"/>
    <property type="evidence" value="ECO:0007669"/>
    <property type="project" value="UniProtKB-KW"/>
</dbReference>
<feature type="transmembrane region" description="Helical" evidence="8">
    <location>
        <begin position="175"/>
        <end position="192"/>
    </location>
</feature>
<feature type="binding site" evidence="7">
    <location>
        <position position="110"/>
    </location>
    <ligand>
        <name>Zn(2+)</name>
        <dbReference type="ChEBI" id="CHEBI:29105"/>
        <note>catalytic</note>
    </ligand>
</feature>
<dbReference type="InterPro" id="IPR008901">
    <property type="entry name" value="ACER"/>
</dbReference>
<name>A0A4T0BWF6_AURPU</name>